<accession>A0A284RS68</accession>
<sequence>MPWRPGSTCNAQGRISPTVRDELGKDEQ</sequence>
<dbReference type="AlphaFoldDB" id="A0A284RS68"/>
<keyword evidence="3" id="KW-1185">Reference proteome</keyword>
<evidence type="ECO:0000313" key="3">
    <source>
        <dbReference type="Proteomes" id="UP000219338"/>
    </source>
</evidence>
<evidence type="ECO:0000313" key="2">
    <source>
        <dbReference type="EMBL" id="SJL11612.1"/>
    </source>
</evidence>
<name>A0A284RS68_ARMOS</name>
<feature type="region of interest" description="Disordered" evidence="1">
    <location>
        <begin position="1"/>
        <end position="28"/>
    </location>
</feature>
<dbReference type="Proteomes" id="UP000219338">
    <property type="component" value="Unassembled WGS sequence"/>
</dbReference>
<dbReference type="EMBL" id="FUEG01000014">
    <property type="protein sequence ID" value="SJL11612.1"/>
    <property type="molecule type" value="Genomic_DNA"/>
</dbReference>
<evidence type="ECO:0000256" key="1">
    <source>
        <dbReference type="SAM" id="MobiDB-lite"/>
    </source>
</evidence>
<proteinExistence type="predicted"/>
<gene>
    <name evidence="2" type="ORF">ARMOST_15018</name>
</gene>
<reference evidence="3" key="1">
    <citation type="journal article" date="2017" name="Nat. Ecol. Evol.">
        <title>Genome expansion and lineage-specific genetic innovations in the forest pathogenic fungi Armillaria.</title>
        <authorList>
            <person name="Sipos G."/>
            <person name="Prasanna A.N."/>
            <person name="Walter M.C."/>
            <person name="O'Connor E."/>
            <person name="Balint B."/>
            <person name="Krizsan K."/>
            <person name="Kiss B."/>
            <person name="Hess J."/>
            <person name="Varga T."/>
            <person name="Slot J."/>
            <person name="Riley R."/>
            <person name="Boka B."/>
            <person name="Rigling D."/>
            <person name="Barry K."/>
            <person name="Lee J."/>
            <person name="Mihaltcheva S."/>
            <person name="LaButti K."/>
            <person name="Lipzen A."/>
            <person name="Waldron R."/>
            <person name="Moloney N.M."/>
            <person name="Sperisen C."/>
            <person name="Kredics L."/>
            <person name="Vagvoelgyi C."/>
            <person name="Patrignani A."/>
            <person name="Fitzpatrick D."/>
            <person name="Nagy I."/>
            <person name="Doyle S."/>
            <person name="Anderson J.B."/>
            <person name="Grigoriev I.V."/>
            <person name="Gueldener U."/>
            <person name="Muensterkoetter M."/>
            <person name="Nagy L.G."/>
        </authorList>
    </citation>
    <scope>NUCLEOTIDE SEQUENCE [LARGE SCALE GENOMIC DNA]</scope>
    <source>
        <strain evidence="3">C18/9</strain>
    </source>
</reference>
<feature type="compositionally biased region" description="Basic and acidic residues" evidence="1">
    <location>
        <begin position="19"/>
        <end position="28"/>
    </location>
</feature>
<protein>
    <submittedName>
        <fullName evidence="2">Uncharacterized protein</fullName>
    </submittedName>
</protein>
<organism evidence="2 3">
    <name type="scientific">Armillaria ostoyae</name>
    <name type="common">Armillaria root rot fungus</name>
    <dbReference type="NCBI Taxonomy" id="47428"/>
    <lineage>
        <taxon>Eukaryota</taxon>
        <taxon>Fungi</taxon>
        <taxon>Dikarya</taxon>
        <taxon>Basidiomycota</taxon>
        <taxon>Agaricomycotina</taxon>
        <taxon>Agaricomycetes</taxon>
        <taxon>Agaricomycetidae</taxon>
        <taxon>Agaricales</taxon>
        <taxon>Marasmiineae</taxon>
        <taxon>Physalacriaceae</taxon>
        <taxon>Armillaria</taxon>
    </lineage>
</organism>